<keyword evidence="3" id="KW-1185">Reference proteome</keyword>
<comment type="caution">
    <text evidence="2">The sequence shown here is derived from an EMBL/GenBank/DDBJ whole genome shotgun (WGS) entry which is preliminary data.</text>
</comment>
<dbReference type="EMBL" id="SRLO01000631">
    <property type="protein sequence ID" value="TNN50089.1"/>
    <property type="molecule type" value="Genomic_DNA"/>
</dbReference>
<accession>A0A4Z2G997</accession>
<feature type="region of interest" description="Disordered" evidence="1">
    <location>
        <begin position="53"/>
        <end position="150"/>
    </location>
</feature>
<sequence length="177" mass="19266">MEPDLEEGLMNILGQILARIEEMGRAQAKERRLFLKAVLDPLARRLNPVTLCPSELPSRRSCRAVGPPRSRSCRRRRPPSPRSHQVSTSEPSDLRTSEVQEPAELQTQGPGAGGAADNPRFPGPIGGRPTLVPRAPTPTPDPWGPSALSEARCRQRASLSPVFSTAACLCLYASRNK</sequence>
<dbReference type="Proteomes" id="UP000314294">
    <property type="component" value="Unassembled WGS sequence"/>
</dbReference>
<evidence type="ECO:0000313" key="2">
    <source>
        <dbReference type="EMBL" id="TNN50089.1"/>
    </source>
</evidence>
<proteinExistence type="predicted"/>
<name>A0A4Z2G997_9TELE</name>
<evidence type="ECO:0000256" key="1">
    <source>
        <dbReference type="SAM" id="MobiDB-lite"/>
    </source>
</evidence>
<protein>
    <submittedName>
        <fullName evidence="2">Uncharacterized protein</fullName>
    </submittedName>
</protein>
<reference evidence="2 3" key="1">
    <citation type="submission" date="2019-03" db="EMBL/GenBank/DDBJ databases">
        <title>First draft genome of Liparis tanakae, snailfish: a comprehensive survey of snailfish specific genes.</title>
        <authorList>
            <person name="Kim W."/>
            <person name="Song I."/>
            <person name="Jeong J.-H."/>
            <person name="Kim D."/>
            <person name="Kim S."/>
            <person name="Ryu S."/>
            <person name="Song J.Y."/>
            <person name="Lee S.K."/>
        </authorList>
    </citation>
    <scope>NUCLEOTIDE SEQUENCE [LARGE SCALE GENOMIC DNA]</scope>
    <source>
        <tissue evidence="2">Muscle</tissue>
    </source>
</reference>
<organism evidence="2 3">
    <name type="scientific">Liparis tanakae</name>
    <name type="common">Tanaka's snailfish</name>
    <dbReference type="NCBI Taxonomy" id="230148"/>
    <lineage>
        <taxon>Eukaryota</taxon>
        <taxon>Metazoa</taxon>
        <taxon>Chordata</taxon>
        <taxon>Craniata</taxon>
        <taxon>Vertebrata</taxon>
        <taxon>Euteleostomi</taxon>
        <taxon>Actinopterygii</taxon>
        <taxon>Neopterygii</taxon>
        <taxon>Teleostei</taxon>
        <taxon>Neoteleostei</taxon>
        <taxon>Acanthomorphata</taxon>
        <taxon>Eupercaria</taxon>
        <taxon>Perciformes</taxon>
        <taxon>Cottioidei</taxon>
        <taxon>Cottales</taxon>
        <taxon>Liparidae</taxon>
        <taxon>Liparis</taxon>
    </lineage>
</organism>
<evidence type="ECO:0000313" key="3">
    <source>
        <dbReference type="Proteomes" id="UP000314294"/>
    </source>
</evidence>
<dbReference type="AlphaFoldDB" id="A0A4Z2G997"/>
<gene>
    <name evidence="2" type="ORF">EYF80_039695</name>
</gene>